<protein>
    <submittedName>
        <fullName evidence="2">Uncharacterized protein</fullName>
    </submittedName>
</protein>
<feature type="compositionally biased region" description="Basic and acidic residues" evidence="1">
    <location>
        <begin position="474"/>
        <end position="486"/>
    </location>
</feature>
<feature type="compositionally biased region" description="Basic residues" evidence="1">
    <location>
        <begin position="22"/>
        <end position="31"/>
    </location>
</feature>
<feature type="compositionally biased region" description="Polar residues" evidence="1">
    <location>
        <begin position="501"/>
        <end position="511"/>
    </location>
</feature>
<proteinExistence type="predicted"/>
<feature type="compositionally biased region" description="Acidic residues" evidence="1">
    <location>
        <begin position="440"/>
        <end position="452"/>
    </location>
</feature>
<gene>
    <name evidence="2" type="ORF">C8A00DRAFT_39881</name>
</gene>
<feature type="compositionally biased region" description="Basic residues" evidence="1">
    <location>
        <begin position="347"/>
        <end position="360"/>
    </location>
</feature>
<dbReference type="EMBL" id="MU856846">
    <property type="protein sequence ID" value="KAK4157732.1"/>
    <property type="molecule type" value="Genomic_DNA"/>
</dbReference>
<name>A0AAN7A0N5_9PEZI</name>
<reference evidence="2" key="1">
    <citation type="journal article" date="2023" name="Mol. Phylogenet. Evol.">
        <title>Genome-scale phylogeny and comparative genomics of the fungal order Sordariales.</title>
        <authorList>
            <person name="Hensen N."/>
            <person name="Bonometti L."/>
            <person name="Westerberg I."/>
            <person name="Brannstrom I.O."/>
            <person name="Guillou S."/>
            <person name="Cros-Aarteil S."/>
            <person name="Calhoun S."/>
            <person name="Haridas S."/>
            <person name="Kuo A."/>
            <person name="Mondo S."/>
            <person name="Pangilinan J."/>
            <person name="Riley R."/>
            <person name="LaButti K."/>
            <person name="Andreopoulos B."/>
            <person name="Lipzen A."/>
            <person name="Chen C."/>
            <person name="Yan M."/>
            <person name="Daum C."/>
            <person name="Ng V."/>
            <person name="Clum A."/>
            <person name="Steindorff A."/>
            <person name="Ohm R.A."/>
            <person name="Martin F."/>
            <person name="Silar P."/>
            <person name="Natvig D.O."/>
            <person name="Lalanne C."/>
            <person name="Gautier V."/>
            <person name="Ament-Velasquez S.L."/>
            <person name="Kruys A."/>
            <person name="Hutchinson M.I."/>
            <person name="Powell A.J."/>
            <person name="Barry K."/>
            <person name="Miller A.N."/>
            <person name="Grigoriev I.V."/>
            <person name="Debuchy R."/>
            <person name="Gladieux P."/>
            <person name="Hiltunen Thoren M."/>
            <person name="Johannesson H."/>
        </authorList>
    </citation>
    <scope>NUCLEOTIDE SEQUENCE</scope>
    <source>
        <strain evidence="2">CBS 538.74</strain>
    </source>
</reference>
<feature type="region of interest" description="Disordered" evidence="1">
    <location>
        <begin position="435"/>
        <end position="512"/>
    </location>
</feature>
<feature type="region of interest" description="Disordered" evidence="1">
    <location>
        <begin position="72"/>
        <end position="96"/>
    </location>
</feature>
<reference evidence="2" key="2">
    <citation type="submission" date="2023-05" db="EMBL/GenBank/DDBJ databases">
        <authorList>
            <consortium name="Lawrence Berkeley National Laboratory"/>
            <person name="Steindorff A."/>
            <person name="Hensen N."/>
            <person name="Bonometti L."/>
            <person name="Westerberg I."/>
            <person name="Brannstrom I.O."/>
            <person name="Guillou S."/>
            <person name="Cros-Aarteil S."/>
            <person name="Calhoun S."/>
            <person name="Haridas S."/>
            <person name="Kuo A."/>
            <person name="Mondo S."/>
            <person name="Pangilinan J."/>
            <person name="Riley R."/>
            <person name="Labutti K."/>
            <person name="Andreopoulos B."/>
            <person name="Lipzen A."/>
            <person name="Chen C."/>
            <person name="Yanf M."/>
            <person name="Daum C."/>
            <person name="Ng V."/>
            <person name="Clum A."/>
            <person name="Ohm R."/>
            <person name="Martin F."/>
            <person name="Silar P."/>
            <person name="Natvig D."/>
            <person name="Lalanne C."/>
            <person name="Gautier V."/>
            <person name="Ament-Velasquez S.L."/>
            <person name="Kruys A."/>
            <person name="Hutchinson M.I."/>
            <person name="Powell A.J."/>
            <person name="Barry K."/>
            <person name="Miller A.N."/>
            <person name="Grigoriev I.V."/>
            <person name="Debuchy R."/>
            <person name="Gladieux P."/>
            <person name="Thoren M.H."/>
            <person name="Johannesson H."/>
        </authorList>
    </citation>
    <scope>NUCLEOTIDE SEQUENCE</scope>
    <source>
        <strain evidence="2">CBS 538.74</strain>
    </source>
</reference>
<evidence type="ECO:0000313" key="2">
    <source>
        <dbReference type="EMBL" id="KAK4157732.1"/>
    </source>
</evidence>
<feature type="compositionally biased region" description="Low complexity" evidence="1">
    <location>
        <begin position="453"/>
        <end position="463"/>
    </location>
</feature>
<comment type="caution">
    <text evidence="2">The sequence shown here is derived from an EMBL/GenBank/DDBJ whole genome shotgun (WGS) entry which is preliminary data.</text>
</comment>
<feature type="compositionally biased region" description="Polar residues" evidence="1">
    <location>
        <begin position="336"/>
        <end position="345"/>
    </location>
</feature>
<evidence type="ECO:0000256" key="1">
    <source>
        <dbReference type="SAM" id="MobiDB-lite"/>
    </source>
</evidence>
<dbReference type="Proteomes" id="UP001302745">
    <property type="component" value="Unassembled WGS sequence"/>
</dbReference>
<organism evidence="2 3">
    <name type="scientific">Chaetomidium leptoderma</name>
    <dbReference type="NCBI Taxonomy" id="669021"/>
    <lineage>
        <taxon>Eukaryota</taxon>
        <taxon>Fungi</taxon>
        <taxon>Dikarya</taxon>
        <taxon>Ascomycota</taxon>
        <taxon>Pezizomycotina</taxon>
        <taxon>Sordariomycetes</taxon>
        <taxon>Sordariomycetidae</taxon>
        <taxon>Sordariales</taxon>
        <taxon>Chaetomiaceae</taxon>
        <taxon>Chaetomidium</taxon>
    </lineage>
</organism>
<feature type="compositionally biased region" description="Low complexity" evidence="1">
    <location>
        <begin position="81"/>
        <end position="90"/>
    </location>
</feature>
<sequence>MRELLGTHPGELGTHGRDQTRGARRRSSTYRRTARNVESFNRNRNHRVRRFDDNVAVLYSYHRARTRSMARIQAEHEQEQQQEQQQQQQQMTAPNSDVAVVPNHIDSQPNSHLRNWKPSIVLGSPLWVEGEDPNAIEIADRKVAQTRLWAGHYQGVPDFVRMHQEAVREREELDETAEVNTTPRSALNSVQASAIQQRLDHLRFLLQDSHFPPERANMEAAVAGYESGAIPYSDSYTLIWAGRIVDRCPDFDSFNDGRRARLDRYLAEYGPGWLWYELPLSDGGGTVLAKKGLCLEDKPIWRRGTDNMGHYRIQMGFRRRKEHVARTAAAAAAESPFTTTKQTPPSGHRRRRSTTVHHQHPNTSRPGTTAPDPDGPRIIWDTLLDTGATLPCLYEGDLAKLGISKHTYAAQSCRTIVTADSTLNSRVYELDVSVIFPPREEEEKEDGNDDNDNGPTSSSSPPSSQSPPSPGGADKQDEEKEEKEDPSPSPSCTIPIVVFPGTSTDFTSSEQAPDRLSGILPFHVCYLSGAPGSFKLWMGSDRRDVLGAGKLPGLMRYGGILEGGQERQETMMGRKGKRLAMTTTTTKLARWMSRELKTPERVIFEHAFPDGSGRVLRDEDVGDGNVVMAGPRCDKIAE</sequence>
<keyword evidence="3" id="KW-1185">Reference proteome</keyword>
<dbReference type="AlphaFoldDB" id="A0AAN7A0N5"/>
<feature type="region of interest" description="Disordered" evidence="1">
    <location>
        <begin position="329"/>
        <end position="377"/>
    </location>
</feature>
<evidence type="ECO:0000313" key="3">
    <source>
        <dbReference type="Proteomes" id="UP001302745"/>
    </source>
</evidence>
<feature type="region of interest" description="Disordered" evidence="1">
    <location>
        <begin position="1"/>
        <end position="31"/>
    </location>
</feature>
<accession>A0AAN7A0N5</accession>